<comment type="subcellular location">
    <subcellularLocation>
        <location evidence="1">Bacterial flagellum</location>
    </subcellularLocation>
</comment>
<accession>A0A1W2A7M7</accession>
<keyword evidence="5" id="KW-0966">Cell projection</keyword>
<sequence length="333" mass="35326">MQTLGDLAQGMTLRFHQSRIKSEMGQLNSEIATGQVRDKAERVGGDFRQLAGIQHNLTRLEGYSIATAEASQIAGTLQTILGKVQDEAQALAAPLTGVGMNTLPATREALGTEALDRLGAMIGALNTQSGGRSYLSGTSTDQSPLADVSTLMTALRGAISGQTTTLGVITALDNWFTAPAGFDAVMYQGGTQDLASLRLGETETADIALRADDETLRNILKNTALAALATDASVGLPMGIQVDLQNHAGAALLTVNDDITDLRAKIGTLEARIEETSIRNAAEVSSLSQARNSLLEADPYETASRLEEVQYQLETVYALTARSARLSLLEYLR</sequence>
<keyword evidence="3" id="KW-0975">Bacterial flagellum</keyword>
<reference evidence="5 6" key="1">
    <citation type="submission" date="2017-04" db="EMBL/GenBank/DDBJ databases">
        <authorList>
            <person name="Afonso C.L."/>
            <person name="Miller P.J."/>
            <person name="Scott M.A."/>
            <person name="Spackman E."/>
            <person name="Goraichik I."/>
            <person name="Dimitrov K.M."/>
            <person name="Suarez D.L."/>
            <person name="Swayne D.E."/>
        </authorList>
    </citation>
    <scope>NUCLEOTIDE SEQUENCE [LARGE SCALE GENOMIC DNA]</scope>
    <source>
        <strain evidence="5 6">CGMCC 1.12644</strain>
    </source>
</reference>
<dbReference type="InterPro" id="IPR001492">
    <property type="entry name" value="Flagellin"/>
</dbReference>
<dbReference type="GO" id="GO:0005198">
    <property type="term" value="F:structural molecule activity"/>
    <property type="evidence" value="ECO:0007669"/>
    <property type="project" value="InterPro"/>
</dbReference>
<feature type="domain" description="Flagellin C-terminal" evidence="4">
    <location>
        <begin position="256"/>
        <end position="332"/>
    </location>
</feature>
<evidence type="ECO:0000256" key="2">
    <source>
        <dbReference type="ARBA" id="ARBA00005709"/>
    </source>
</evidence>
<evidence type="ECO:0000256" key="3">
    <source>
        <dbReference type="ARBA" id="ARBA00023143"/>
    </source>
</evidence>
<evidence type="ECO:0000313" key="5">
    <source>
        <dbReference type="EMBL" id="SMC56646.1"/>
    </source>
</evidence>
<keyword evidence="5" id="KW-0969">Cilium</keyword>
<dbReference type="STRING" id="1387277.SAMN06295998_102509"/>
<dbReference type="PANTHER" id="PTHR42792">
    <property type="entry name" value="FLAGELLIN"/>
    <property type="match status" value="1"/>
</dbReference>
<dbReference type="AlphaFoldDB" id="A0A1W2A7M7"/>
<comment type="similarity">
    <text evidence="2">Belongs to the bacterial flagellin family.</text>
</comment>
<dbReference type="EMBL" id="FWYD01000002">
    <property type="protein sequence ID" value="SMC56646.1"/>
    <property type="molecule type" value="Genomic_DNA"/>
</dbReference>
<gene>
    <name evidence="5" type="ORF">SAMN06295998_102509</name>
</gene>
<dbReference type="PANTHER" id="PTHR42792:SF1">
    <property type="entry name" value="FLAGELLAR HOOK-ASSOCIATED PROTEIN 3"/>
    <property type="match status" value="1"/>
</dbReference>
<dbReference type="InterPro" id="IPR046358">
    <property type="entry name" value="Flagellin_C"/>
</dbReference>
<organism evidence="5 6">
    <name type="scientific">Primorskyibacter flagellatus</name>
    <dbReference type="NCBI Taxonomy" id="1387277"/>
    <lineage>
        <taxon>Bacteria</taxon>
        <taxon>Pseudomonadati</taxon>
        <taxon>Pseudomonadota</taxon>
        <taxon>Alphaproteobacteria</taxon>
        <taxon>Rhodobacterales</taxon>
        <taxon>Roseobacteraceae</taxon>
        <taxon>Primorskyibacter</taxon>
    </lineage>
</organism>
<name>A0A1W2A7M7_9RHOB</name>
<dbReference type="Pfam" id="PF00700">
    <property type="entry name" value="Flagellin_C"/>
    <property type="match status" value="1"/>
</dbReference>
<proteinExistence type="inferred from homology"/>
<evidence type="ECO:0000259" key="4">
    <source>
        <dbReference type="Pfam" id="PF00700"/>
    </source>
</evidence>
<dbReference type="Gene3D" id="1.20.1330.10">
    <property type="entry name" value="f41 fragment of flagellin, N-terminal domain"/>
    <property type="match status" value="1"/>
</dbReference>
<keyword evidence="6" id="KW-1185">Reference proteome</keyword>
<dbReference type="GO" id="GO:0009288">
    <property type="term" value="C:bacterial-type flagellum"/>
    <property type="evidence" value="ECO:0007669"/>
    <property type="project" value="UniProtKB-SubCell"/>
</dbReference>
<evidence type="ECO:0000256" key="1">
    <source>
        <dbReference type="ARBA" id="ARBA00004365"/>
    </source>
</evidence>
<dbReference type="OrthoDB" id="7312911at2"/>
<dbReference type="RefSeq" id="WP_084351046.1">
    <property type="nucleotide sequence ID" value="NZ_FWYD01000002.1"/>
</dbReference>
<protein>
    <submittedName>
        <fullName evidence="5">Flagellar hook-associated protein 3 FlgL</fullName>
    </submittedName>
</protein>
<dbReference type="SUPFAM" id="SSF64518">
    <property type="entry name" value="Phase 1 flagellin"/>
    <property type="match status" value="1"/>
</dbReference>
<dbReference type="Proteomes" id="UP000192330">
    <property type="component" value="Unassembled WGS sequence"/>
</dbReference>
<keyword evidence="5" id="KW-0282">Flagellum</keyword>
<evidence type="ECO:0000313" key="6">
    <source>
        <dbReference type="Proteomes" id="UP000192330"/>
    </source>
</evidence>